<dbReference type="RefSeq" id="WP_160628966.1">
    <property type="nucleotide sequence ID" value="NZ_CP047593.1"/>
</dbReference>
<proteinExistence type="predicted"/>
<evidence type="ECO:0000313" key="2">
    <source>
        <dbReference type="Proteomes" id="UP000464954"/>
    </source>
</evidence>
<dbReference type="KEGG" id="taer:GT409_10095"/>
<protein>
    <submittedName>
        <fullName evidence="1">Uncharacterized protein</fullName>
    </submittedName>
</protein>
<dbReference type="AlphaFoldDB" id="A0A6P1MB64"/>
<evidence type="ECO:0000313" key="1">
    <source>
        <dbReference type="EMBL" id="QHI69784.1"/>
    </source>
</evidence>
<organism evidence="1 2">
    <name type="scientific">Tichowtungia aerotolerans</name>
    <dbReference type="NCBI Taxonomy" id="2697043"/>
    <lineage>
        <taxon>Bacteria</taxon>
        <taxon>Pseudomonadati</taxon>
        <taxon>Kiritimatiellota</taxon>
        <taxon>Tichowtungiia</taxon>
        <taxon>Tichowtungiales</taxon>
        <taxon>Tichowtungiaceae</taxon>
        <taxon>Tichowtungia</taxon>
    </lineage>
</organism>
<dbReference type="EMBL" id="CP047593">
    <property type="protein sequence ID" value="QHI69784.1"/>
    <property type="molecule type" value="Genomic_DNA"/>
</dbReference>
<accession>A0A6P1MB64</accession>
<gene>
    <name evidence="1" type="ORF">GT409_10095</name>
</gene>
<reference evidence="1 2" key="1">
    <citation type="submission" date="2020-01" db="EMBL/GenBank/DDBJ databases">
        <title>Ponticoccus aerotolerans gen. nov., sp. nov., an anaerobic bacterium and proposal of Ponticoccusceae fam. nov., Ponticoccusles ord. nov. and Ponticoccuse classis nov. in the phylum Kiritimatiellaeota.</title>
        <authorList>
            <person name="Zhou L.Y."/>
            <person name="Du Z.J."/>
        </authorList>
    </citation>
    <scope>NUCLEOTIDE SEQUENCE [LARGE SCALE GENOMIC DNA]</scope>
    <source>
        <strain evidence="1 2">S-5007</strain>
    </source>
</reference>
<keyword evidence="2" id="KW-1185">Reference proteome</keyword>
<name>A0A6P1MB64_9BACT</name>
<dbReference type="Proteomes" id="UP000464954">
    <property type="component" value="Chromosome"/>
</dbReference>
<sequence length="784" mass="81225">MSRIRTAIVVWLAVIGLTQAAIWTGATTSWLSTNAWDTANIPNGVGEYAAFGDSSEYNVNIGSAVVVGRPMGSSITVDGAGSYTFGGEGSLKIQRAATATFANDIYFSTTGDSVFNVPVTLARGVVGSVANRIRANSGCGDVIFNLPLSWSNASLQLYHDSSNGSMQINGGMTASINKDLWMWTSQPAGITVNSTISSSVPGTRIAIANGAGTVRFSNPNDVAADSSLDRVGINTGTLELGEDNQIATTVTLLANGGTLDLNGHSNSNTTTLALIATTAQKTLAIDFSDAAGETLYFSDCSAQSWTSGNLLDLIGFEFGVDELRFGTGANGLTPTQLGQIRIDGATVDNLWLDADGFLSTNAVAPVLATWTGSTNSWASTNAWDSVTVPGSVGDGVVFGDSGEYSVEIDDAVSLGRVAGTTFSVEGTGSYTFSGDGSLRIERGTANSFVNGDLYMTTSGDTIFNVPLAAARTEAGLSVIRIRTGVDAGDTTFNQPITWENTSLQIDNDSASATMAFNGAMTGSSENLQVWVYAPLEGGTISLNNVISATTNHIRISIADGDGTIRLANPSGVVVDSSLAFLSMLGGRVELGANDQIAADVVLYNNGGTLDLNGYSNSNADTLTLASISGDATLVVDFSDAVAESLCFADSSTNEWVSSDLLNLSGFVFDTDSIRFGTDENGLTETQLSQIQVNGETIVGLKLDSDGYLALPTVGTVGSQMVSGGTGLALTWENVDGVSYSVETNDDLVSGSWGVLQSNLTGVGSSLSYTGTVSAAQTFFRIIQE</sequence>